<reference evidence="2 3" key="2">
    <citation type="journal article" date="2013" name="PLoS ONE">
        <title>INDIGO - INtegrated Data Warehouse of MIcrobial GenOmes with Examples from the Red Sea Extremophiles.</title>
        <authorList>
            <person name="Alam I."/>
            <person name="Antunes A."/>
            <person name="Kamau A.A."/>
            <person name="Ba Alawi W."/>
            <person name="Kalkatawi M."/>
            <person name="Stingl U."/>
            <person name="Bajic V.B."/>
        </authorList>
    </citation>
    <scope>NUCLEOTIDE SEQUENCE [LARGE SCALE GENOMIC DNA]</scope>
    <source>
        <strain evidence="2 3">E1L3A</strain>
    </source>
</reference>
<evidence type="ECO:0000313" key="2">
    <source>
        <dbReference type="EMBL" id="ERJ18261.1"/>
    </source>
</evidence>
<evidence type="ECO:0000313" key="3">
    <source>
        <dbReference type="Proteomes" id="UP000006242"/>
    </source>
</evidence>
<dbReference type="Proteomes" id="UP000006242">
    <property type="component" value="Unassembled WGS sequence"/>
</dbReference>
<proteinExistence type="predicted"/>
<protein>
    <submittedName>
        <fullName evidence="2">Uncharacterized protein</fullName>
    </submittedName>
</protein>
<reference evidence="2 3" key="1">
    <citation type="journal article" date="2011" name="J. Bacteriol.">
        <title>Genome sequence of Salinisphaera shabanensis, a gammaproteobacterium from the harsh, variable environment of the brine-seawater interface of the Shaban Deep in the Red Sea.</title>
        <authorList>
            <person name="Antunes A."/>
            <person name="Alam I."/>
            <person name="Bajic V.B."/>
            <person name="Stingl U."/>
        </authorList>
    </citation>
    <scope>NUCLEOTIDE SEQUENCE [LARGE SCALE GENOMIC DNA]</scope>
    <source>
        <strain evidence="2 3">E1L3A</strain>
    </source>
</reference>
<dbReference type="EMBL" id="AFNV02000021">
    <property type="protein sequence ID" value="ERJ18261.1"/>
    <property type="molecule type" value="Genomic_DNA"/>
</dbReference>
<feature type="compositionally biased region" description="Basic residues" evidence="1">
    <location>
        <begin position="1"/>
        <end position="10"/>
    </location>
</feature>
<comment type="caution">
    <text evidence="2">The sequence shown here is derived from an EMBL/GenBank/DDBJ whole genome shotgun (WGS) entry which is preliminary data.</text>
</comment>
<organism evidence="2 3">
    <name type="scientific">Salinisphaera shabanensis E1L3A</name>
    <dbReference type="NCBI Taxonomy" id="1033802"/>
    <lineage>
        <taxon>Bacteria</taxon>
        <taxon>Pseudomonadati</taxon>
        <taxon>Pseudomonadota</taxon>
        <taxon>Gammaproteobacteria</taxon>
        <taxon>Salinisphaerales</taxon>
        <taxon>Salinisphaeraceae</taxon>
        <taxon>Salinisphaera</taxon>
    </lineage>
</organism>
<accession>U2E2Z6</accession>
<gene>
    <name evidence="2" type="ORF">SSPSH_002889</name>
</gene>
<keyword evidence="3" id="KW-1185">Reference proteome</keyword>
<dbReference type="AlphaFoldDB" id="U2E2Z6"/>
<feature type="compositionally biased region" description="Polar residues" evidence="1">
    <location>
        <begin position="45"/>
        <end position="55"/>
    </location>
</feature>
<evidence type="ECO:0000256" key="1">
    <source>
        <dbReference type="SAM" id="MobiDB-lite"/>
    </source>
</evidence>
<sequence length="55" mass="6393">MQSSARRRRKPTDNTNHQAESKKSEIREGVLMRRSDAEPRDNKPYRNTGTVSLVH</sequence>
<name>U2E2Z6_9GAMM</name>
<feature type="compositionally biased region" description="Basic and acidic residues" evidence="1">
    <location>
        <begin position="19"/>
        <end position="44"/>
    </location>
</feature>
<feature type="region of interest" description="Disordered" evidence="1">
    <location>
        <begin position="1"/>
        <end position="55"/>
    </location>
</feature>